<dbReference type="PROSITE" id="PS01124">
    <property type="entry name" value="HTH_ARAC_FAMILY_2"/>
    <property type="match status" value="1"/>
</dbReference>
<keyword evidence="1" id="KW-0805">Transcription regulation</keyword>
<evidence type="ECO:0000256" key="3">
    <source>
        <dbReference type="ARBA" id="ARBA00023163"/>
    </source>
</evidence>
<keyword evidence="3" id="KW-0804">Transcription</keyword>
<evidence type="ECO:0000313" key="5">
    <source>
        <dbReference type="EMBL" id="MFD0999990.1"/>
    </source>
</evidence>
<dbReference type="RefSeq" id="WP_377579199.1">
    <property type="nucleotide sequence ID" value="NZ_JBHTKA010000003.1"/>
</dbReference>
<dbReference type="InterPro" id="IPR050204">
    <property type="entry name" value="AraC_XylS_family_regulators"/>
</dbReference>
<evidence type="ECO:0000256" key="2">
    <source>
        <dbReference type="ARBA" id="ARBA00023125"/>
    </source>
</evidence>
<reference evidence="6" key="1">
    <citation type="journal article" date="2019" name="Int. J. Syst. Evol. Microbiol.">
        <title>The Global Catalogue of Microorganisms (GCM) 10K type strain sequencing project: providing services to taxonomists for standard genome sequencing and annotation.</title>
        <authorList>
            <consortium name="The Broad Institute Genomics Platform"/>
            <consortium name="The Broad Institute Genome Sequencing Center for Infectious Disease"/>
            <person name="Wu L."/>
            <person name="Ma J."/>
        </authorList>
    </citation>
    <scope>NUCLEOTIDE SEQUENCE [LARGE SCALE GENOMIC DNA]</scope>
    <source>
        <strain evidence="6">CCUG 58938</strain>
    </source>
</reference>
<dbReference type="Gene3D" id="1.10.10.60">
    <property type="entry name" value="Homeodomain-like"/>
    <property type="match status" value="1"/>
</dbReference>
<dbReference type="PANTHER" id="PTHR46796">
    <property type="entry name" value="HTH-TYPE TRANSCRIPTIONAL ACTIVATOR RHAS-RELATED"/>
    <property type="match status" value="1"/>
</dbReference>
<dbReference type="InterPro" id="IPR046532">
    <property type="entry name" value="DUF6597"/>
</dbReference>
<dbReference type="SUPFAM" id="SSF46689">
    <property type="entry name" value="Homeodomain-like"/>
    <property type="match status" value="1"/>
</dbReference>
<organism evidence="5 6">
    <name type="scientific">Ohtaekwangia kribbensis</name>
    <dbReference type="NCBI Taxonomy" id="688913"/>
    <lineage>
        <taxon>Bacteria</taxon>
        <taxon>Pseudomonadati</taxon>
        <taxon>Bacteroidota</taxon>
        <taxon>Cytophagia</taxon>
        <taxon>Cytophagales</taxon>
        <taxon>Fulvivirgaceae</taxon>
        <taxon>Ohtaekwangia</taxon>
    </lineage>
</organism>
<proteinExistence type="predicted"/>
<evidence type="ECO:0000313" key="6">
    <source>
        <dbReference type="Proteomes" id="UP001597112"/>
    </source>
</evidence>
<dbReference type="EMBL" id="JBHTKA010000003">
    <property type="protein sequence ID" value="MFD0999990.1"/>
    <property type="molecule type" value="Genomic_DNA"/>
</dbReference>
<keyword evidence="6" id="KW-1185">Reference proteome</keyword>
<dbReference type="PANTHER" id="PTHR46796:SF13">
    <property type="entry name" value="HTH-TYPE TRANSCRIPTIONAL ACTIVATOR RHAS"/>
    <property type="match status" value="1"/>
</dbReference>
<dbReference type="Pfam" id="PF12833">
    <property type="entry name" value="HTH_18"/>
    <property type="match status" value="1"/>
</dbReference>
<dbReference type="InterPro" id="IPR009057">
    <property type="entry name" value="Homeodomain-like_sf"/>
</dbReference>
<comment type="caution">
    <text evidence="5">The sequence shown here is derived from an EMBL/GenBank/DDBJ whole genome shotgun (WGS) entry which is preliminary data.</text>
</comment>
<dbReference type="Pfam" id="PF20240">
    <property type="entry name" value="DUF6597"/>
    <property type="match status" value="1"/>
</dbReference>
<evidence type="ECO:0000259" key="4">
    <source>
        <dbReference type="PROSITE" id="PS01124"/>
    </source>
</evidence>
<dbReference type="SMART" id="SM00342">
    <property type="entry name" value="HTH_ARAC"/>
    <property type="match status" value="1"/>
</dbReference>
<sequence length="256" mass="28977">MRFEVFIPCDILKPLVKTFAIQEADEERSYKVLPDTNIVIGFQYKGRLSVVENSRESKLATAGVTGLTDRYKIFKNSGSIGSVLVYFRETGARAFFKQPLHELFQESISLENFILRAELLVLEEQLGEARTDQDKITIVELFLISRMTVEAPDKLVAAALALIHQHKGNIRIGTLAEQLHTSQSPLEKRFRQTVGTSAKKFAAIVRLKHVLKNFTPGKSFTELGYEAGFYDQAHFIKEFKSFTGENPSQYFSTETT</sequence>
<feature type="domain" description="HTH araC/xylS-type" evidence="4">
    <location>
        <begin position="153"/>
        <end position="253"/>
    </location>
</feature>
<gene>
    <name evidence="5" type="ORF">ACFQ21_11775</name>
</gene>
<protein>
    <submittedName>
        <fullName evidence="5">Helix-turn-helix domain-containing protein</fullName>
    </submittedName>
</protein>
<keyword evidence="2" id="KW-0238">DNA-binding</keyword>
<dbReference type="Proteomes" id="UP001597112">
    <property type="component" value="Unassembled WGS sequence"/>
</dbReference>
<evidence type="ECO:0000256" key="1">
    <source>
        <dbReference type="ARBA" id="ARBA00023015"/>
    </source>
</evidence>
<accession>A0ABW3K3G4</accession>
<dbReference type="InterPro" id="IPR018060">
    <property type="entry name" value="HTH_AraC"/>
</dbReference>
<name>A0ABW3K3G4_9BACT</name>